<keyword evidence="3" id="KW-0238">DNA-binding</keyword>
<sequence length="342" mass="38244">MPKINEIFTLDYGHSLELNRLEQSIAPDAINFVGRAARNNGVTARVQPVPGLSPSPAGTITVALNGQGGAGVAFLQPLPFYSGFHVMVLTPKRPMSEQEKLWWVLCITANRFRFGFGRQANRTLKYLVLPDLENKPEWADSTNVLKFEGASCPQQAGTTAGLVTTHWRAFRYDEIFEIKKGYYNKKPPTSAKEGSFPFIGATEYNNGVTAYIAHDNLRKFSKDGSVNPNEPLDRKIFPGECITVSNNGSVGEAFYQPVPFTCTHDVNPLYLKDKQVRLSPELGLFLATVIRADKYRWGFGRKWRPIRMPDSIISLPVTPEGVPDWSYMEGYIKSLPYSSQIN</sequence>
<feature type="domain" description="Type I restriction modification DNA specificity" evidence="4">
    <location>
        <begin position="167"/>
        <end position="333"/>
    </location>
</feature>
<dbReference type="AlphaFoldDB" id="A0A6V7DMY5"/>
<dbReference type="RefSeq" id="WP_006448909.1">
    <property type="nucleotide sequence ID" value="NZ_CP018728.1"/>
</dbReference>
<dbReference type="SUPFAM" id="SSF116734">
    <property type="entry name" value="DNA methylase specificity domain"/>
    <property type="match status" value="1"/>
</dbReference>
<gene>
    <name evidence="5" type="primary">bcgIB</name>
    <name evidence="5" type="ORF">CFBP8129_25550</name>
</gene>
<protein>
    <submittedName>
        <fullName evidence="5">Restriction enzyme BgcI subunit beta</fullName>
    </submittedName>
</protein>
<dbReference type="InterPro" id="IPR000055">
    <property type="entry name" value="Restrct_endonuc_typeI_TRD"/>
</dbReference>
<proteinExistence type="inferred from homology"/>
<evidence type="ECO:0000256" key="3">
    <source>
        <dbReference type="ARBA" id="ARBA00023125"/>
    </source>
</evidence>
<evidence type="ECO:0000259" key="4">
    <source>
        <dbReference type="Pfam" id="PF01420"/>
    </source>
</evidence>
<dbReference type="GO" id="GO:0003677">
    <property type="term" value="F:DNA binding"/>
    <property type="evidence" value="ECO:0007669"/>
    <property type="project" value="UniProtKB-KW"/>
</dbReference>
<organism evidence="5">
    <name type="scientific">Xanthomonas hortorum pv. gardneri</name>
    <dbReference type="NCBI Taxonomy" id="2754056"/>
    <lineage>
        <taxon>Bacteria</taxon>
        <taxon>Pseudomonadati</taxon>
        <taxon>Pseudomonadota</taxon>
        <taxon>Gammaproteobacteria</taxon>
        <taxon>Lysobacterales</taxon>
        <taxon>Lysobacteraceae</taxon>
        <taxon>Xanthomonas</taxon>
    </lineage>
</organism>
<dbReference type="Pfam" id="PF01420">
    <property type="entry name" value="Methylase_S"/>
    <property type="match status" value="1"/>
</dbReference>
<name>A0A6V7DMY5_9XANT</name>
<reference evidence="5" key="1">
    <citation type="submission" date="2020-07" db="EMBL/GenBank/DDBJ databases">
        <authorList>
            <person name="Pothier F. J."/>
        </authorList>
    </citation>
    <scope>NUCLEOTIDE SEQUENCE</scope>
    <source>
        <strain evidence="5">CFBP 8129</strain>
    </source>
</reference>
<dbReference type="GO" id="GO:0009307">
    <property type="term" value="P:DNA restriction-modification system"/>
    <property type="evidence" value="ECO:0007669"/>
    <property type="project" value="UniProtKB-KW"/>
</dbReference>
<dbReference type="EMBL" id="LR828253">
    <property type="protein sequence ID" value="CAD0337433.1"/>
    <property type="molecule type" value="Genomic_DNA"/>
</dbReference>
<dbReference type="REBASE" id="438163">
    <property type="entry name" value="S.Xga8129ORF25560P"/>
</dbReference>
<keyword evidence="2" id="KW-0680">Restriction system</keyword>
<dbReference type="EMBL" id="LR828253">
    <property type="protein sequence ID" value="CAD0337424.1"/>
    <property type="molecule type" value="Genomic_DNA"/>
</dbReference>
<accession>A0A6V7DMY5</accession>
<evidence type="ECO:0000256" key="2">
    <source>
        <dbReference type="ARBA" id="ARBA00022747"/>
    </source>
</evidence>
<dbReference type="InterPro" id="IPR044946">
    <property type="entry name" value="Restrct_endonuc_typeI_TRD_sf"/>
</dbReference>
<comment type="similarity">
    <text evidence="1">Belongs to the type-I restriction system S methylase family.</text>
</comment>
<dbReference type="Gene3D" id="3.90.220.20">
    <property type="entry name" value="DNA methylase specificity domains"/>
    <property type="match status" value="1"/>
</dbReference>
<evidence type="ECO:0000313" key="5">
    <source>
        <dbReference type="EMBL" id="CAD0337424.1"/>
    </source>
</evidence>
<evidence type="ECO:0000256" key="1">
    <source>
        <dbReference type="ARBA" id="ARBA00010923"/>
    </source>
</evidence>